<dbReference type="Proteomes" id="UP001634394">
    <property type="component" value="Unassembled WGS sequence"/>
</dbReference>
<feature type="compositionally biased region" description="Basic and acidic residues" evidence="1">
    <location>
        <begin position="1"/>
        <end position="12"/>
    </location>
</feature>
<dbReference type="Gene3D" id="3.10.110.10">
    <property type="entry name" value="Ubiquitin Conjugating Enzyme"/>
    <property type="match status" value="1"/>
</dbReference>
<dbReference type="EMBL" id="JBJQND010000012">
    <property type="protein sequence ID" value="KAL3860785.1"/>
    <property type="molecule type" value="Genomic_DNA"/>
</dbReference>
<proteinExistence type="predicted"/>
<dbReference type="InterPro" id="IPR050113">
    <property type="entry name" value="Ub_conjugating_enzyme"/>
</dbReference>
<name>A0ABD3VJW8_SINWO</name>
<dbReference type="PANTHER" id="PTHR24067">
    <property type="entry name" value="UBIQUITIN-CONJUGATING ENZYME E2"/>
    <property type="match status" value="1"/>
</dbReference>
<keyword evidence="4" id="KW-1185">Reference proteome</keyword>
<dbReference type="InterPro" id="IPR016135">
    <property type="entry name" value="UBQ-conjugating_enzyme/RWD"/>
</dbReference>
<dbReference type="CDD" id="cd23814">
    <property type="entry name" value="UEV_AKTIP"/>
    <property type="match status" value="1"/>
</dbReference>
<evidence type="ECO:0000259" key="2">
    <source>
        <dbReference type="PROSITE" id="PS50127"/>
    </source>
</evidence>
<reference evidence="3 4" key="1">
    <citation type="submission" date="2024-11" db="EMBL/GenBank/DDBJ databases">
        <title>Chromosome-level genome assembly of the freshwater bivalve Anodonta woodiana.</title>
        <authorList>
            <person name="Chen X."/>
        </authorList>
    </citation>
    <scope>NUCLEOTIDE SEQUENCE [LARGE SCALE GENOMIC DNA]</scope>
    <source>
        <strain evidence="3">MN2024</strain>
        <tissue evidence="3">Gills</tissue>
    </source>
</reference>
<feature type="domain" description="UBC core" evidence="2">
    <location>
        <begin position="76"/>
        <end position="224"/>
    </location>
</feature>
<feature type="region of interest" description="Disordered" evidence="1">
    <location>
        <begin position="254"/>
        <end position="275"/>
    </location>
</feature>
<sequence>MTEDPRNGHDTDDVNLATGTKNFEVEEEEASVRPRGERRKQLPSIPDSKTLGAMANTVNNKPATAHKGGSGYSMFFLEYTLMAEYNKLHKQRLPGVYVIPSALTPLVWNGVLFIRQGQYQDGVFKFTINIPENFPHGECPRVLFEFPVFHPVVDPHTGELDVKRAFPKWRPKVHEIWQVLLYTRRIFYKIDTKSPSNEEAAQLYEQDMEQFKKKVTETVQKSKDLLYSDDKSQDPHAIIFSLWDPEVHEEARRQMLNSKKTPNDEDADLQRKNGLSWMKCGSNQIFSRDDSATA</sequence>
<dbReference type="InterPro" id="IPR000608">
    <property type="entry name" value="UBC"/>
</dbReference>
<dbReference type="SMART" id="SM00212">
    <property type="entry name" value="UBCc"/>
    <property type="match status" value="1"/>
</dbReference>
<protein>
    <recommendedName>
        <fullName evidence="2">UBC core domain-containing protein</fullName>
    </recommendedName>
</protein>
<evidence type="ECO:0000313" key="4">
    <source>
        <dbReference type="Proteomes" id="UP001634394"/>
    </source>
</evidence>
<comment type="caution">
    <text evidence="3">The sequence shown here is derived from an EMBL/GenBank/DDBJ whole genome shotgun (WGS) entry which is preliminary data.</text>
</comment>
<evidence type="ECO:0000313" key="3">
    <source>
        <dbReference type="EMBL" id="KAL3860785.1"/>
    </source>
</evidence>
<dbReference type="AlphaFoldDB" id="A0ABD3VJW8"/>
<evidence type="ECO:0000256" key="1">
    <source>
        <dbReference type="SAM" id="MobiDB-lite"/>
    </source>
</evidence>
<dbReference type="PROSITE" id="PS50127">
    <property type="entry name" value="UBC_2"/>
    <property type="match status" value="1"/>
</dbReference>
<accession>A0ABD3VJW8</accession>
<gene>
    <name evidence="3" type="ORF">ACJMK2_010854</name>
</gene>
<dbReference type="SUPFAM" id="SSF54495">
    <property type="entry name" value="UBC-like"/>
    <property type="match status" value="1"/>
</dbReference>
<dbReference type="Pfam" id="PF00179">
    <property type="entry name" value="UQ_con"/>
    <property type="match status" value="1"/>
</dbReference>
<organism evidence="3 4">
    <name type="scientific">Sinanodonta woodiana</name>
    <name type="common">Chinese pond mussel</name>
    <name type="synonym">Anodonta woodiana</name>
    <dbReference type="NCBI Taxonomy" id="1069815"/>
    <lineage>
        <taxon>Eukaryota</taxon>
        <taxon>Metazoa</taxon>
        <taxon>Spiralia</taxon>
        <taxon>Lophotrochozoa</taxon>
        <taxon>Mollusca</taxon>
        <taxon>Bivalvia</taxon>
        <taxon>Autobranchia</taxon>
        <taxon>Heteroconchia</taxon>
        <taxon>Palaeoheterodonta</taxon>
        <taxon>Unionida</taxon>
        <taxon>Unionoidea</taxon>
        <taxon>Unionidae</taxon>
        <taxon>Unioninae</taxon>
        <taxon>Sinanodonta</taxon>
    </lineage>
</organism>
<feature type="region of interest" description="Disordered" evidence="1">
    <location>
        <begin position="1"/>
        <end position="47"/>
    </location>
</feature>